<dbReference type="SUPFAM" id="SSF53067">
    <property type="entry name" value="Actin-like ATPase domain"/>
    <property type="match status" value="2"/>
</dbReference>
<evidence type="ECO:0000256" key="4">
    <source>
        <dbReference type="SAM" id="MobiDB-lite"/>
    </source>
</evidence>
<proteinExistence type="inferred from homology"/>
<organism evidence="5 6">
    <name type="scientific">Durusdinium trenchii</name>
    <dbReference type="NCBI Taxonomy" id="1381693"/>
    <lineage>
        <taxon>Eukaryota</taxon>
        <taxon>Sar</taxon>
        <taxon>Alveolata</taxon>
        <taxon>Dinophyceae</taxon>
        <taxon>Suessiales</taxon>
        <taxon>Symbiodiniaceae</taxon>
        <taxon>Durusdinium</taxon>
    </lineage>
</organism>
<comment type="caution">
    <text evidence="5">The sequence shown here is derived from an EMBL/GenBank/DDBJ whole genome shotgun (WGS) entry which is preliminary data.</text>
</comment>
<dbReference type="PROSITE" id="PS00329">
    <property type="entry name" value="HSP70_2"/>
    <property type="match status" value="1"/>
</dbReference>
<feature type="coiled-coil region" evidence="3">
    <location>
        <begin position="403"/>
        <end position="430"/>
    </location>
</feature>
<dbReference type="Gene3D" id="1.20.1270.10">
    <property type="match status" value="1"/>
</dbReference>
<dbReference type="EMBL" id="CAXAMM010010047">
    <property type="protein sequence ID" value="CAK9022209.1"/>
    <property type="molecule type" value="Genomic_DNA"/>
</dbReference>
<feature type="coiled-coil region" evidence="3">
    <location>
        <begin position="668"/>
        <end position="708"/>
    </location>
</feature>
<keyword evidence="6" id="KW-1185">Reference proteome</keyword>
<keyword evidence="1" id="KW-0547">Nucleotide-binding</keyword>
<keyword evidence="2" id="KW-0067">ATP-binding</keyword>
<evidence type="ECO:0000256" key="2">
    <source>
        <dbReference type="ARBA" id="ARBA00022840"/>
    </source>
</evidence>
<dbReference type="SUPFAM" id="SSF100920">
    <property type="entry name" value="Heat shock protein 70kD (HSP70), peptide-binding domain"/>
    <property type="match status" value="1"/>
</dbReference>
<dbReference type="CDD" id="cd10234">
    <property type="entry name" value="ASKHA_NBD_HSP70_DnaK-like"/>
    <property type="match status" value="1"/>
</dbReference>
<dbReference type="HAMAP" id="MF_00332">
    <property type="entry name" value="DnaK"/>
    <property type="match status" value="1"/>
</dbReference>
<dbReference type="Proteomes" id="UP001642464">
    <property type="component" value="Unassembled WGS sequence"/>
</dbReference>
<evidence type="ECO:0000313" key="6">
    <source>
        <dbReference type="Proteomes" id="UP001642464"/>
    </source>
</evidence>
<reference evidence="5 6" key="1">
    <citation type="submission" date="2024-02" db="EMBL/GenBank/DDBJ databases">
        <authorList>
            <person name="Chen Y."/>
            <person name="Shah S."/>
            <person name="Dougan E. K."/>
            <person name="Thang M."/>
            <person name="Chan C."/>
        </authorList>
    </citation>
    <scope>NUCLEOTIDE SEQUENCE [LARGE SCALE GENOMIC DNA]</scope>
</reference>
<dbReference type="InterPro" id="IPR043129">
    <property type="entry name" value="ATPase_NBD"/>
</dbReference>
<dbReference type="InterPro" id="IPR029047">
    <property type="entry name" value="HSP70_peptide-bd_sf"/>
</dbReference>
<dbReference type="PROSITE" id="PS01036">
    <property type="entry name" value="HSP70_3"/>
    <property type="match status" value="1"/>
</dbReference>
<dbReference type="Gene3D" id="3.90.640.10">
    <property type="entry name" value="Actin, Chain A, domain 4"/>
    <property type="match status" value="1"/>
</dbReference>
<gene>
    <name evidence="5" type="ORF">SCF082_LOCUS15691</name>
</gene>
<dbReference type="PANTHER" id="PTHR19375">
    <property type="entry name" value="HEAT SHOCK PROTEIN 70KDA"/>
    <property type="match status" value="1"/>
</dbReference>
<evidence type="ECO:0000256" key="1">
    <source>
        <dbReference type="ARBA" id="ARBA00022741"/>
    </source>
</evidence>
<evidence type="ECO:0000313" key="5">
    <source>
        <dbReference type="EMBL" id="CAK9022209.1"/>
    </source>
</evidence>
<dbReference type="PROSITE" id="PS00297">
    <property type="entry name" value="HSP70_1"/>
    <property type="match status" value="1"/>
</dbReference>
<dbReference type="NCBIfam" id="NF001413">
    <property type="entry name" value="PRK00290.1"/>
    <property type="match status" value="1"/>
</dbReference>
<sequence>MRCRLPSSLHVYDMGPVVDCRRVLYVSSTSPVPRGLKLLRTAVCHAGKDGGTDAGGADPVLRATGVLEEAFLCTMVKKTRAAVACVGLGGLAFVATPDRSQSRVPVRHAPSADVSVRSAKAESGSALVTAAGAVGVAAAALLRKRSSRVTAHAEVAPGEKVVGIDLGTTNSAVAAMEAGTPTVIPNAEGARTTPSVVAYSKSGELLVGQIAKRQAVVNPENTFYSVKRFVGRQPDEVKEELKEVSYKVDFEGQKVKIDCPVMSKKFAPEEVSAQVLRKLSADAGKYLSANVQKAVVTVPAYFNDSQRQATKDAGKIAGLDVLRIVNEPTAASLAYGLEKKNNETILVFDLGGGTFDVSVLEVGDGVCEVLATHGDTHLGGDDFDKVVVDWLAEDFQKKEGIDLLKDKQALQRLTEAAEKAKIELSGVQEAKISLPFITADASGPKHIEESLSRAKFEQLASKLITRCRSPVESALKDAKLSPSDIDEIVLVGGSTRIPSIQDLASELVGGKKPNQSVNPDEVVAVGAAVQAGVLAGDVKDIVLLDVTPLSLGVETLGGVATVLIPRNTTIPTKKTEVFSTATDSQPSVEIVVLQGERQFAKDNKILGTFRLDGVPPAPRGVPQIEVTFDIDANGILNVAAKDRGTGKEQTITIAGSSTLDKTDVDKMVQDAEANAAEDEKRKEAVETKNNAESLVYQTEKQLQELADKVPADLKASIDPKLQALKDKVGEAEPDTELLKTMTKDLQEELMKVGQAAYANTGASPPPGDAADAGSPPPGDAKAEAKGKDDVIDVKSLLVQNNLPTDLQLHCYMRELVKALVKLTTGAPDALRRAVARPFDAVGSVWDFQENRPLSVPLKVEHLVYVLECLESLLLAGHEVMGEIAVREINFDARRLIARTPLAKAPNLLREGHLIRGVEVHFAMRLAPDASHHIFSWWFRFGDRNIHESVLYWDEDFEYGSDEEMASCSSCSGEAAG</sequence>
<name>A0ABP0K7Y6_9DINO</name>
<protein>
    <submittedName>
        <fullName evidence="5">Chaperone protein dnaK2 (HSP70-2) (Heat shock 70 kDa protein 2) (Heat shock protein 70-2)</fullName>
    </submittedName>
</protein>
<dbReference type="PRINTS" id="PR00301">
    <property type="entry name" value="HEATSHOCK70"/>
</dbReference>
<dbReference type="InterPro" id="IPR018181">
    <property type="entry name" value="Heat_shock_70_CS"/>
</dbReference>
<dbReference type="NCBIfam" id="TIGR02350">
    <property type="entry name" value="prok_dnaK"/>
    <property type="match status" value="1"/>
</dbReference>
<accession>A0ABP0K7Y6</accession>
<evidence type="ECO:0000256" key="3">
    <source>
        <dbReference type="SAM" id="Coils"/>
    </source>
</evidence>
<feature type="region of interest" description="Disordered" evidence="4">
    <location>
        <begin position="758"/>
        <end position="785"/>
    </location>
</feature>
<dbReference type="Pfam" id="PF00012">
    <property type="entry name" value="HSP70"/>
    <property type="match status" value="1"/>
</dbReference>
<dbReference type="InterPro" id="IPR012725">
    <property type="entry name" value="Chaperone_DnaK"/>
</dbReference>
<keyword evidence="3" id="KW-0175">Coiled coil</keyword>
<dbReference type="Gene3D" id="2.60.34.10">
    <property type="entry name" value="Substrate Binding Domain Of DNAk, Chain A, domain 1"/>
    <property type="match status" value="1"/>
</dbReference>
<dbReference type="InterPro" id="IPR013126">
    <property type="entry name" value="Hsp_70_fam"/>
</dbReference>
<dbReference type="InterPro" id="IPR029048">
    <property type="entry name" value="HSP70_C_sf"/>
</dbReference>
<dbReference type="Gene3D" id="3.30.420.40">
    <property type="match status" value="2"/>
</dbReference>